<dbReference type="AlphaFoldDB" id="A0A9N8S209"/>
<comment type="caution">
    <text evidence="1">The sequence shown here is derived from an EMBL/GenBank/DDBJ whole genome shotgun (WGS) entry which is preliminary data.</text>
</comment>
<gene>
    <name evidence="1" type="ORF">LMG31841_05466</name>
</gene>
<evidence type="ECO:0000313" key="2">
    <source>
        <dbReference type="Proteomes" id="UP000789704"/>
    </source>
</evidence>
<reference evidence="1" key="1">
    <citation type="submission" date="2021-04" db="EMBL/GenBank/DDBJ databases">
        <authorList>
            <person name="Vanwijnsberghe S."/>
        </authorList>
    </citation>
    <scope>NUCLEOTIDE SEQUENCE</scope>
    <source>
        <strain evidence="1">LMG 31841</strain>
    </source>
</reference>
<dbReference type="EMBL" id="CAJQZC010000015">
    <property type="protein sequence ID" value="CAG4925233.1"/>
    <property type="molecule type" value="Genomic_DNA"/>
</dbReference>
<protein>
    <submittedName>
        <fullName evidence="1">Uncharacterized protein</fullName>
    </submittedName>
</protein>
<organism evidence="1 2">
    <name type="scientific">Paraburkholderia saeva</name>
    <dbReference type="NCBI Taxonomy" id="2777537"/>
    <lineage>
        <taxon>Bacteria</taxon>
        <taxon>Pseudomonadati</taxon>
        <taxon>Pseudomonadota</taxon>
        <taxon>Betaproteobacteria</taxon>
        <taxon>Burkholderiales</taxon>
        <taxon>Burkholderiaceae</taxon>
        <taxon>Paraburkholderia</taxon>
    </lineage>
</organism>
<proteinExistence type="predicted"/>
<sequence length="67" mass="8080">MQHYQFEEDLTHLEQIIPQLFKGNPLGLSYWRRRVSELAMYQGLVPDGTKRVTRLLRLFEEIERTMT</sequence>
<accession>A0A9N8S209</accession>
<name>A0A9N8S209_9BURK</name>
<dbReference type="Proteomes" id="UP000789704">
    <property type="component" value="Unassembled WGS sequence"/>
</dbReference>
<evidence type="ECO:0000313" key="1">
    <source>
        <dbReference type="EMBL" id="CAG4925233.1"/>
    </source>
</evidence>
<dbReference type="RefSeq" id="WP_228883592.1">
    <property type="nucleotide sequence ID" value="NZ_CAJQYX010000011.1"/>
</dbReference>
<keyword evidence="2" id="KW-1185">Reference proteome</keyword>